<dbReference type="Proteomes" id="UP000472273">
    <property type="component" value="Unplaced"/>
</dbReference>
<proteinExistence type="predicted"/>
<feature type="domain" description="DUF4939" evidence="2">
    <location>
        <begin position="69"/>
        <end position="150"/>
    </location>
</feature>
<evidence type="ECO:0000313" key="4">
    <source>
        <dbReference type="Proteomes" id="UP000472273"/>
    </source>
</evidence>
<dbReference type="InterPro" id="IPR032549">
    <property type="entry name" value="DUF4939"/>
</dbReference>
<keyword evidence="4" id="KW-1185">Reference proteome</keyword>
<dbReference type="GeneTree" id="ENSGT01010000223685"/>
<accession>A0A670ZE00</accession>
<feature type="region of interest" description="Disordered" evidence="1">
    <location>
        <begin position="17"/>
        <end position="59"/>
    </location>
</feature>
<dbReference type="Ensembl" id="ENSPTXT00000022234.1">
    <property type="protein sequence ID" value="ENSPTXP00000021574.1"/>
    <property type="gene ID" value="ENSPTXG00000014937.1"/>
</dbReference>
<feature type="compositionally biased region" description="Low complexity" evidence="1">
    <location>
        <begin position="36"/>
        <end position="57"/>
    </location>
</feature>
<dbReference type="SUPFAM" id="SSF56672">
    <property type="entry name" value="DNA/RNA polymerases"/>
    <property type="match status" value="1"/>
</dbReference>
<name>A0A670ZE00_PSETE</name>
<reference evidence="3" key="1">
    <citation type="submission" date="2025-08" db="UniProtKB">
        <authorList>
            <consortium name="Ensembl"/>
        </authorList>
    </citation>
    <scope>IDENTIFICATION</scope>
</reference>
<evidence type="ECO:0000259" key="2">
    <source>
        <dbReference type="Pfam" id="PF16297"/>
    </source>
</evidence>
<dbReference type="InterPro" id="IPR043502">
    <property type="entry name" value="DNA/RNA_pol_sf"/>
</dbReference>
<dbReference type="Pfam" id="PF16297">
    <property type="entry name" value="DUF4939"/>
    <property type="match status" value="1"/>
</dbReference>
<dbReference type="PANTHER" id="PTHR15503:SF36">
    <property type="entry name" value="RETROTRANSPOSON GAG-LIKE PROTEIN 5"/>
    <property type="match status" value="1"/>
</dbReference>
<reference evidence="3" key="2">
    <citation type="submission" date="2025-09" db="UniProtKB">
        <authorList>
            <consortium name="Ensembl"/>
        </authorList>
    </citation>
    <scope>IDENTIFICATION</scope>
</reference>
<dbReference type="InterPro" id="IPR032567">
    <property type="entry name" value="RTL1-rel"/>
</dbReference>
<dbReference type="AlphaFoldDB" id="A0A670ZE00"/>
<evidence type="ECO:0000313" key="3">
    <source>
        <dbReference type="Ensembl" id="ENSPTXP00000021574.1"/>
    </source>
</evidence>
<dbReference type="PANTHER" id="PTHR15503">
    <property type="entry name" value="LDOC1 RELATED"/>
    <property type="match status" value="1"/>
</dbReference>
<protein>
    <recommendedName>
        <fullName evidence="2">DUF4939 domain-containing protein</fullName>
    </recommendedName>
</protein>
<evidence type="ECO:0000256" key="1">
    <source>
        <dbReference type="SAM" id="MobiDB-lite"/>
    </source>
</evidence>
<sequence length="231" mass="25826">MLDQARQLLNDAFEKPRIAPRYEGEGEASSARGSWAAPTPLAQPTPAQQPAATPGAPVGSVIPGRRRALNLPPLEVKFGGNPKDLGFFLAQVWSYMEEYEGEFTSEAAKVRCVTRALEGIAAEWMVTLYNDNSPQLQNLNVFMTALRRRFEDLLAERKARIRMKTINQGGSEKASDEPHRSTDCSIEILPGVMLPKPKLYSMTPWELEELRSFIDENLKRGFIQPARPRVA</sequence>
<organism evidence="3 4">
    <name type="scientific">Pseudonaja textilis</name>
    <name type="common">Eastern brown snake</name>
    <dbReference type="NCBI Taxonomy" id="8673"/>
    <lineage>
        <taxon>Eukaryota</taxon>
        <taxon>Metazoa</taxon>
        <taxon>Chordata</taxon>
        <taxon>Craniata</taxon>
        <taxon>Vertebrata</taxon>
        <taxon>Euteleostomi</taxon>
        <taxon>Lepidosauria</taxon>
        <taxon>Squamata</taxon>
        <taxon>Bifurcata</taxon>
        <taxon>Unidentata</taxon>
        <taxon>Episquamata</taxon>
        <taxon>Toxicofera</taxon>
        <taxon>Serpentes</taxon>
        <taxon>Colubroidea</taxon>
        <taxon>Elapidae</taxon>
        <taxon>Hydrophiinae</taxon>
        <taxon>Pseudonaja</taxon>
    </lineage>
</organism>